<evidence type="ECO:0000313" key="2">
    <source>
        <dbReference type="Proteomes" id="UP000008068"/>
    </source>
</evidence>
<dbReference type="AlphaFoldDB" id="G0NEU9"/>
<accession>G0NEU9</accession>
<keyword evidence="2" id="KW-1185">Reference proteome</keyword>
<dbReference type="InParanoid" id="G0NEU9"/>
<gene>
    <name evidence="1" type="ORF">CAEBREN_09368</name>
</gene>
<name>G0NEU9_CAEBE</name>
<evidence type="ECO:0000313" key="1">
    <source>
        <dbReference type="EMBL" id="EGT58992.1"/>
    </source>
</evidence>
<protein>
    <submittedName>
        <fullName evidence="1">Uncharacterized protein</fullName>
    </submittedName>
</protein>
<dbReference type="Proteomes" id="UP000008068">
    <property type="component" value="Unassembled WGS sequence"/>
</dbReference>
<organism evidence="2">
    <name type="scientific">Caenorhabditis brenneri</name>
    <name type="common">Nematode worm</name>
    <dbReference type="NCBI Taxonomy" id="135651"/>
    <lineage>
        <taxon>Eukaryota</taxon>
        <taxon>Metazoa</taxon>
        <taxon>Ecdysozoa</taxon>
        <taxon>Nematoda</taxon>
        <taxon>Chromadorea</taxon>
        <taxon>Rhabditida</taxon>
        <taxon>Rhabditina</taxon>
        <taxon>Rhabditomorpha</taxon>
        <taxon>Rhabditoidea</taxon>
        <taxon>Rhabditidae</taxon>
        <taxon>Peloderinae</taxon>
        <taxon>Caenorhabditis</taxon>
    </lineage>
</organism>
<reference evidence="2" key="1">
    <citation type="submission" date="2011-07" db="EMBL/GenBank/DDBJ databases">
        <authorList>
            <consortium name="Caenorhabditis brenneri Sequencing and Analysis Consortium"/>
            <person name="Wilson R.K."/>
        </authorList>
    </citation>
    <scope>NUCLEOTIDE SEQUENCE [LARGE SCALE GENOMIC DNA]</scope>
    <source>
        <strain evidence="2">PB2801</strain>
    </source>
</reference>
<dbReference type="HOGENOM" id="CLU_1571997_0_0_1"/>
<proteinExistence type="predicted"/>
<sequence length="170" mass="19037">MDQNKPPTSLEELIRAACLNRLEKVKKEKPHEYKKTIESVRRSGGHLPSEQKIKNDMKEVEKLMRDSLIKISVNRECPGLGGLLKKEHLDVIMKEKYPPTMSDELVRRACIYRLEQLKRASGLYDMYGKAYTDALASVKAAGGYLPPGADDQSVMSIGSGSARSTTELLK</sequence>
<dbReference type="EMBL" id="GL379874">
    <property type="protein sequence ID" value="EGT58992.1"/>
    <property type="molecule type" value="Genomic_DNA"/>
</dbReference>